<dbReference type="InterPro" id="IPR009003">
    <property type="entry name" value="Peptidase_S1_PA"/>
</dbReference>
<dbReference type="EMBL" id="NHOQ01001229">
    <property type="protein sequence ID" value="PWA25686.1"/>
    <property type="molecule type" value="Genomic_DNA"/>
</dbReference>
<evidence type="ECO:0000256" key="1">
    <source>
        <dbReference type="ARBA" id="ARBA00023157"/>
    </source>
</evidence>
<dbReference type="PANTHER" id="PTHR24271:SF50">
    <property type="match status" value="1"/>
</dbReference>
<sequence>MDTRPTRNMTIMKELKMENHSMKPEEHFTHPVLKEGRVQVYVNDPVAVVADLQLFVRPEAYNLLFHTLQISWLKEGNYTSPVYRKGAGMGMSLRLAAYPQHNRPLFFNDPPLFLSRPHLNAVLPCAHARPRQQRCSLYALTKPTQDWLRGVTWYSESNQRRKRWLQRWLEELCRRIFRRLQPRHPDCQDQSFTFDDQTTRGRCGKRIIGGHDCDDRERLYYVRIQSSNYTTTSHCGGSLIHPEWILTATHCWESENLINILMLKVHPRRAKQRNHVIRYDPVIYTDRGQKHDIMLLKLRTPVKDVSPAQLQYARIVLKCATVQLAGEGGTTTGPNYERDPNAPFPTHLQCVNVNVVQDTYFRPKCGNVFLTEAPNKDICYVKRLTGGLALLEHVMFTQPFSDKRMETEVFLGASVENVTHVQFTDENQLIF</sequence>
<protein>
    <recommendedName>
        <fullName evidence="2">Peptidase S1 domain-containing protein</fullName>
    </recommendedName>
</protein>
<dbReference type="Pfam" id="PF00089">
    <property type="entry name" value="Trypsin"/>
    <property type="match status" value="1"/>
</dbReference>
<evidence type="ECO:0000259" key="2">
    <source>
        <dbReference type="PROSITE" id="PS50240"/>
    </source>
</evidence>
<comment type="caution">
    <text evidence="3">The sequence shown here is derived from an EMBL/GenBank/DDBJ whole genome shotgun (WGS) entry which is preliminary data.</text>
</comment>
<gene>
    <name evidence="3" type="ORF">CCH79_00001327</name>
</gene>
<proteinExistence type="predicted"/>
<dbReference type="Proteomes" id="UP000250572">
    <property type="component" value="Unassembled WGS sequence"/>
</dbReference>
<dbReference type="Gene3D" id="2.40.10.10">
    <property type="entry name" value="Trypsin-like serine proteases"/>
    <property type="match status" value="1"/>
</dbReference>
<accession>A0A315VR34</accession>
<dbReference type="PRINTS" id="PR00722">
    <property type="entry name" value="CHYMOTRYPSIN"/>
</dbReference>
<evidence type="ECO:0000313" key="4">
    <source>
        <dbReference type="Proteomes" id="UP000250572"/>
    </source>
</evidence>
<feature type="domain" description="Peptidase S1" evidence="2">
    <location>
        <begin position="207"/>
        <end position="431"/>
    </location>
</feature>
<reference evidence="3 4" key="1">
    <citation type="journal article" date="2018" name="G3 (Bethesda)">
        <title>A High-Quality Reference Genome for the Invasive Mosquitofish Gambusia affinis Using a Chicago Library.</title>
        <authorList>
            <person name="Hoffberg S.L."/>
            <person name="Troendle N.J."/>
            <person name="Glenn T.C."/>
            <person name="Mahmud O."/>
            <person name="Louha S."/>
            <person name="Chalopin D."/>
            <person name="Bennetzen J.L."/>
            <person name="Mauricio R."/>
        </authorList>
    </citation>
    <scope>NUCLEOTIDE SEQUENCE [LARGE SCALE GENOMIC DNA]</scope>
    <source>
        <strain evidence="3">NE01/NJP1002.9</strain>
        <tissue evidence="3">Muscle</tissue>
    </source>
</reference>
<evidence type="ECO:0000313" key="3">
    <source>
        <dbReference type="EMBL" id="PWA25686.1"/>
    </source>
</evidence>
<dbReference type="PROSITE" id="PS00134">
    <property type="entry name" value="TRYPSIN_HIS"/>
    <property type="match status" value="1"/>
</dbReference>
<dbReference type="SMART" id="SM00020">
    <property type="entry name" value="Tryp_SPc"/>
    <property type="match status" value="1"/>
</dbReference>
<dbReference type="PROSITE" id="PS50240">
    <property type="entry name" value="TRYPSIN_DOM"/>
    <property type="match status" value="1"/>
</dbReference>
<dbReference type="InterPro" id="IPR001254">
    <property type="entry name" value="Trypsin_dom"/>
</dbReference>
<keyword evidence="4" id="KW-1185">Reference proteome</keyword>
<dbReference type="SUPFAM" id="SSF50494">
    <property type="entry name" value="Trypsin-like serine proteases"/>
    <property type="match status" value="1"/>
</dbReference>
<keyword evidence="1" id="KW-1015">Disulfide bond</keyword>
<dbReference type="AlphaFoldDB" id="A0A315VR34"/>
<name>A0A315VR34_GAMAF</name>
<dbReference type="InterPro" id="IPR001314">
    <property type="entry name" value="Peptidase_S1A"/>
</dbReference>
<dbReference type="PANTHER" id="PTHR24271">
    <property type="entry name" value="KALLIKREIN-RELATED"/>
    <property type="match status" value="1"/>
</dbReference>
<dbReference type="GO" id="GO:0004252">
    <property type="term" value="F:serine-type endopeptidase activity"/>
    <property type="evidence" value="ECO:0007669"/>
    <property type="project" value="InterPro"/>
</dbReference>
<dbReference type="InterPro" id="IPR018114">
    <property type="entry name" value="TRYPSIN_HIS"/>
</dbReference>
<dbReference type="InterPro" id="IPR043504">
    <property type="entry name" value="Peptidase_S1_PA_chymotrypsin"/>
</dbReference>
<organism evidence="3 4">
    <name type="scientific">Gambusia affinis</name>
    <name type="common">Western mosquitofish</name>
    <name type="synonym">Heterandria affinis</name>
    <dbReference type="NCBI Taxonomy" id="33528"/>
    <lineage>
        <taxon>Eukaryota</taxon>
        <taxon>Metazoa</taxon>
        <taxon>Chordata</taxon>
        <taxon>Craniata</taxon>
        <taxon>Vertebrata</taxon>
        <taxon>Euteleostomi</taxon>
        <taxon>Actinopterygii</taxon>
        <taxon>Neopterygii</taxon>
        <taxon>Teleostei</taxon>
        <taxon>Neoteleostei</taxon>
        <taxon>Acanthomorphata</taxon>
        <taxon>Ovalentaria</taxon>
        <taxon>Atherinomorphae</taxon>
        <taxon>Cyprinodontiformes</taxon>
        <taxon>Poeciliidae</taxon>
        <taxon>Poeciliinae</taxon>
        <taxon>Gambusia</taxon>
    </lineage>
</organism>
<dbReference type="GO" id="GO:0006508">
    <property type="term" value="P:proteolysis"/>
    <property type="evidence" value="ECO:0007669"/>
    <property type="project" value="InterPro"/>
</dbReference>